<gene>
    <name evidence="14" type="ORF">ODALV1_LOCUS3437</name>
</gene>
<keyword evidence="6 13" id="KW-1133">Transmembrane helix</keyword>
<comment type="similarity">
    <text evidence="2 12">Belongs to the amiloride-sensitive sodium channel (TC 1.A.6) family.</text>
</comment>
<evidence type="ECO:0008006" key="16">
    <source>
        <dbReference type="Google" id="ProtNLM"/>
    </source>
</evidence>
<keyword evidence="5 12" id="KW-0812">Transmembrane</keyword>
<keyword evidence="8 12" id="KW-0406">Ion transport</keyword>
<dbReference type="Pfam" id="PF00858">
    <property type="entry name" value="ASC"/>
    <property type="match status" value="1"/>
</dbReference>
<evidence type="ECO:0000256" key="4">
    <source>
        <dbReference type="ARBA" id="ARBA00022461"/>
    </source>
</evidence>
<comment type="subcellular location">
    <subcellularLocation>
        <location evidence="1">Membrane</location>
        <topology evidence="1">Multi-pass membrane protein</topology>
    </subcellularLocation>
</comment>
<dbReference type="PANTHER" id="PTHR11690:SF243">
    <property type="entry name" value="PICKPOCKET 12-RELATED"/>
    <property type="match status" value="1"/>
</dbReference>
<dbReference type="Gene3D" id="2.60.470.10">
    <property type="entry name" value="Acid-sensing ion channels like domains"/>
    <property type="match status" value="1"/>
</dbReference>
<evidence type="ECO:0000256" key="3">
    <source>
        <dbReference type="ARBA" id="ARBA00022448"/>
    </source>
</evidence>
<evidence type="ECO:0000256" key="2">
    <source>
        <dbReference type="ARBA" id="ARBA00007193"/>
    </source>
</evidence>
<dbReference type="PANTHER" id="PTHR11690">
    <property type="entry name" value="AMILORIDE-SENSITIVE SODIUM CHANNEL-RELATED"/>
    <property type="match status" value="1"/>
</dbReference>
<keyword evidence="3 12" id="KW-0813">Transport</keyword>
<evidence type="ECO:0000313" key="14">
    <source>
        <dbReference type="EMBL" id="CAL8076336.1"/>
    </source>
</evidence>
<evidence type="ECO:0000256" key="6">
    <source>
        <dbReference type="ARBA" id="ARBA00022989"/>
    </source>
</evidence>
<evidence type="ECO:0000256" key="12">
    <source>
        <dbReference type="RuleBase" id="RU000679"/>
    </source>
</evidence>
<evidence type="ECO:0000256" key="11">
    <source>
        <dbReference type="ARBA" id="ARBA00023303"/>
    </source>
</evidence>
<evidence type="ECO:0000256" key="1">
    <source>
        <dbReference type="ARBA" id="ARBA00004141"/>
    </source>
</evidence>
<dbReference type="EMBL" id="CAXLJM020000011">
    <property type="protein sequence ID" value="CAL8076336.1"/>
    <property type="molecule type" value="Genomic_DNA"/>
</dbReference>
<evidence type="ECO:0000256" key="10">
    <source>
        <dbReference type="ARBA" id="ARBA00023201"/>
    </source>
</evidence>
<evidence type="ECO:0000256" key="5">
    <source>
        <dbReference type="ARBA" id="ARBA00022692"/>
    </source>
</evidence>
<keyword evidence="9 13" id="KW-0472">Membrane</keyword>
<feature type="transmembrane region" description="Helical" evidence="13">
    <location>
        <begin position="581"/>
        <end position="606"/>
    </location>
</feature>
<keyword evidence="7" id="KW-0915">Sodium</keyword>
<dbReference type="InterPro" id="IPR001873">
    <property type="entry name" value="ENaC"/>
</dbReference>
<dbReference type="Proteomes" id="UP001642540">
    <property type="component" value="Unassembled WGS sequence"/>
</dbReference>
<evidence type="ECO:0000256" key="7">
    <source>
        <dbReference type="ARBA" id="ARBA00023053"/>
    </source>
</evidence>
<proteinExistence type="inferred from homology"/>
<accession>A0ABP1PSY0</accession>
<evidence type="ECO:0000256" key="9">
    <source>
        <dbReference type="ARBA" id="ARBA00023136"/>
    </source>
</evidence>
<protein>
    <recommendedName>
        <fullName evidence="16">Pickpocket protein 28</fullName>
    </recommendedName>
</protein>
<feature type="transmembrane region" description="Helical" evidence="13">
    <location>
        <begin position="111"/>
        <end position="132"/>
    </location>
</feature>
<dbReference type="PRINTS" id="PR01078">
    <property type="entry name" value="AMINACHANNEL"/>
</dbReference>
<evidence type="ECO:0000313" key="15">
    <source>
        <dbReference type="Proteomes" id="UP001642540"/>
    </source>
</evidence>
<keyword evidence="11 12" id="KW-0407">Ion channel</keyword>
<reference evidence="14 15" key="1">
    <citation type="submission" date="2024-08" db="EMBL/GenBank/DDBJ databases">
        <authorList>
            <person name="Cucini C."/>
            <person name="Frati F."/>
        </authorList>
    </citation>
    <scope>NUCLEOTIDE SEQUENCE [LARGE SCALE GENOMIC DNA]</scope>
</reference>
<name>A0ABP1PSY0_9HEXA</name>
<dbReference type="Gene3D" id="1.10.287.770">
    <property type="entry name" value="YojJ-like"/>
    <property type="match status" value="1"/>
</dbReference>
<comment type="caution">
    <text evidence="14">The sequence shown here is derived from an EMBL/GenBank/DDBJ whole genome shotgun (WGS) entry which is preliminary data.</text>
</comment>
<keyword evidence="10 12" id="KW-0739">Sodium transport</keyword>
<evidence type="ECO:0000256" key="13">
    <source>
        <dbReference type="SAM" id="Phobius"/>
    </source>
</evidence>
<sequence length="671" mass="76686">MSFGQKYPQFYQPPGATLEQVVLSNSKQFYKPTAAAVAAQQWKAHMNKDSSPNMEMENLLEEDDSNSNCCNKKLCWWSPSQDSIAVAFCTESSIHGLQFMGQMKRHITERAFWLIAFLLSLAAAVYLIYGVWDRQNRIPVIVSFQAKEQDIDSLPFPAVTLCNMNKFPKSKVLELQRIAGNPNHINSALAKQQLSFVRSACNAQHSFAKSFHYAYTRGTKPHDGDNDTISEDSQDDMMDFLLENTLDCGEFIRLCTFGETVQNCSEIFKPIITDYGKCCTFNIMPLPLLLKNPQNEGKPDASVFDNPVLGTKRRWNETELDDWRKWDYNEGFVLPKNITRPYRQKRAGMPYGMSVLLDPNIDDYYCPVSDSMGVRFILHTPLEMPHVMEFASVADLEKEILIEVHPDVTNADDDIKTFDREKRQCYFGNEKSLRFFGPYTGGNCIDECTAVVLGQKCNCTYFFMPRDDGVRICNNDLDSTDHECIEKARIDLQATLAKICGHCDQLCEDIAYNYETTIVELQDTMKLWGDPDPEYHPEGVPQWAKHKMSVVHIFFGSETTVPKLRKRLYGTTDLIANTGGILGLCLGFSILSAVEVIYFVTLRAFWKYCRRRMVGRRVADKFVKMFKTNREKVINVNPNRIPIYPSSQFYGSNPQQIMYTQTPYGGNAGYY</sequence>
<organism evidence="14 15">
    <name type="scientific">Orchesella dallaii</name>
    <dbReference type="NCBI Taxonomy" id="48710"/>
    <lineage>
        <taxon>Eukaryota</taxon>
        <taxon>Metazoa</taxon>
        <taxon>Ecdysozoa</taxon>
        <taxon>Arthropoda</taxon>
        <taxon>Hexapoda</taxon>
        <taxon>Collembola</taxon>
        <taxon>Entomobryomorpha</taxon>
        <taxon>Entomobryoidea</taxon>
        <taxon>Orchesellidae</taxon>
        <taxon>Orchesellinae</taxon>
        <taxon>Orchesella</taxon>
    </lineage>
</organism>
<evidence type="ECO:0000256" key="8">
    <source>
        <dbReference type="ARBA" id="ARBA00023065"/>
    </source>
</evidence>
<keyword evidence="4 12" id="KW-0894">Sodium channel</keyword>
<keyword evidence="15" id="KW-1185">Reference proteome</keyword>